<reference evidence="1 2" key="1">
    <citation type="submission" date="2019-08" db="EMBL/GenBank/DDBJ databases">
        <title>In-depth cultivation of the pig gut microbiome towards novel bacterial diversity and tailored functional studies.</title>
        <authorList>
            <person name="Wylensek D."/>
            <person name="Hitch T.C.A."/>
            <person name="Clavel T."/>
        </authorList>
    </citation>
    <scope>NUCLEOTIDE SEQUENCE [LARGE SCALE GENOMIC DNA]</scope>
    <source>
        <strain evidence="2">WCA-380-WT-3B3</strain>
    </source>
</reference>
<dbReference type="AlphaFoldDB" id="A0A6I2V1N0"/>
<protein>
    <submittedName>
        <fullName evidence="1">Uncharacterized protein</fullName>
    </submittedName>
</protein>
<dbReference type="EMBL" id="VUNL01000017">
    <property type="protein sequence ID" value="MSV25861.1"/>
    <property type="molecule type" value="Genomic_DNA"/>
</dbReference>
<keyword evidence="2" id="KW-1185">Reference proteome</keyword>
<organism evidence="1 2">
    <name type="scientific">Selenomonas montiformis</name>
    <dbReference type="NCBI Taxonomy" id="2652285"/>
    <lineage>
        <taxon>Bacteria</taxon>
        <taxon>Bacillati</taxon>
        <taxon>Bacillota</taxon>
        <taxon>Negativicutes</taxon>
        <taxon>Selenomonadales</taxon>
        <taxon>Selenomonadaceae</taxon>
        <taxon>Selenomonas</taxon>
    </lineage>
</organism>
<proteinExistence type="predicted"/>
<dbReference type="RefSeq" id="WP_154621627.1">
    <property type="nucleotide sequence ID" value="NZ_CBCTNG010000019.1"/>
</dbReference>
<evidence type="ECO:0000313" key="1">
    <source>
        <dbReference type="EMBL" id="MSV25861.1"/>
    </source>
</evidence>
<sequence length="90" mass="10470">MKEKYAYIFFNCDEEKSQQSMNLFYNQEIYRDLKGARRALLAKIEQEQAEGRIRIQESDLPAVRQAVLEGDPTEASAYICYGAVERFPII</sequence>
<comment type="caution">
    <text evidence="1">The sequence shown here is derived from an EMBL/GenBank/DDBJ whole genome shotgun (WGS) entry which is preliminary data.</text>
</comment>
<accession>A0A6I2V1N0</accession>
<name>A0A6I2V1N0_9FIRM</name>
<gene>
    <name evidence="1" type="ORF">FYJ78_11940</name>
</gene>
<dbReference type="Proteomes" id="UP000430222">
    <property type="component" value="Unassembled WGS sequence"/>
</dbReference>
<evidence type="ECO:0000313" key="2">
    <source>
        <dbReference type="Proteomes" id="UP000430222"/>
    </source>
</evidence>